<evidence type="ECO:0000313" key="2">
    <source>
        <dbReference type="EMBL" id="OGY93133.1"/>
    </source>
</evidence>
<sequence length="197" mass="22920">MLTKRQIKRSKFFVFLAVVSFVFQLGAPHLVFAAQQNYSAFERSQAAVFDINEIPVEKNEKLFAYSTLGSVSLPQENESRVINEHWLTVTAYSSEPRQTDRTPYTTGWITPVRDGVVAVNFLPLGSLVRFPDMFGDKVFVVEDRMNVRYKYRVDIWMPTREQAKEFGIKYLRMEVLGPRYPRDYVLKKFEPAFPGMK</sequence>
<organism evidence="2 3">
    <name type="scientific">Candidatus Komeilibacteria bacterium RIFCSPLOWO2_02_FULL_48_11</name>
    <dbReference type="NCBI Taxonomy" id="1798553"/>
    <lineage>
        <taxon>Bacteria</taxon>
        <taxon>Candidatus Komeiliibacteriota</taxon>
    </lineage>
</organism>
<protein>
    <recommendedName>
        <fullName evidence="4">3D domain-containing protein</fullName>
    </recommendedName>
</protein>
<keyword evidence="1" id="KW-0732">Signal</keyword>
<comment type="caution">
    <text evidence="2">The sequence shown here is derived from an EMBL/GenBank/DDBJ whole genome shotgun (WGS) entry which is preliminary data.</text>
</comment>
<feature type="signal peptide" evidence="1">
    <location>
        <begin position="1"/>
        <end position="33"/>
    </location>
</feature>
<dbReference type="AlphaFoldDB" id="A0A1G2BVG7"/>
<evidence type="ECO:0000313" key="3">
    <source>
        <dbReference type="Proteomes" id="UP000178109"/>
    </source>
</evidence>
<dbReference type="Proteomes" id="UP000178109">
    <property type="component" value="Unassembled WGS sequence"/>
</dbReference>
<dbReference type="STRING" id="1798553.A3H70_05705"/>
<dbReference type="EMBL" id="MHKO01000004">
    <property type="protein sequence ID" value="OGY93133.1"/>
    <property type="molecule type" value="Genomic_DNA"/>
</dbReference>
<gene>
    <name evidence="2" type="ORF">A3H70_05705</name>
</gene>
<accession>A0A1G2BVG7</accession>
<evidence type="ECO:0000256" key="1">
    <source>
        <dbReference type="SAM" id="SignalP"/>
    </source>
</evidence>
<dbReference type="CDD" id="cd14667">
    <property type="entry name" value="3D_containing_proteins"/>
    <property type="match status" value="1"/>
</dbReference>
<feature type="chain" id="PRO_5009582172" description="3D domain-containing protein" evidence="1">
    <location>
        <begin position="34"/>
        <end position="197"/>
    </location>
</feature>
<name>A0A1G2BVG7_9BACT</name>
<evidence type="ECO:0008006" key="4">
    <source>
        <dbReference type="Google" id="ProtNLM"/>
    </source>
</evidence>
<dbReference type="InterPro" id="IPR059180">
    <property type="entry name" value="3D_YorM"/>
</dbReference>
<reference evidence="2 3" key="1">
    <citation type="journal article" date="2016" name="Nat. Commun.">
        <title>Thousands of microbial genomes shed light on interconnected biogeochemical processes in an aquifer system.</title>
        <authorList>
            <person name="Anantharaman K."/>
            <person name="Brown C.T."/>
            <person name="Hug L.A."/>
            <person name="Sharon I."/>
            <person name="Castelle C.J."/>
            <person name="Probst A.J."/>
            <person name="Thomas B.C."/>
            <person name="Singh A."/>
            <person name="Wilkins M.J."/>
            <person name="Karaoz U."/>
            <person name="Brodie E.L."/>
            <person name="Williams K.H."/>
            <person name="Hubbard S.S."/>
            <person name="Banfield J.F."/>
        </authorList>
    </citation>
    <scope>NUCLEOTIDE SEQUENCE [LARGE SCALE GENOMIC DNA]</scope>
</reference>
<proteinExistence type="predicted"/>